<keyword evidence="1" id="KW-0812">Transmembrane</keyword>
<gene>
    <name evidence="2" type="ORF">ACFS7Y_17230</name>
</gene>
<dbReference type="Proteomes" id="UP001597525">
    <property type="component" value="Unassembled WGS sequence"/>
</dbReference>
<evidence type="ECO:0000313" key="3">
    <source>
        <dbReference type="Proteomes" id="UP001597525"/>
    </source>
</evidence>
<accession>A0ABW6BK94</accession>
<keyword evidence="1" id="KW-0472">Membrane</keyword>
<keyword evidence="3" id="KW-1185">Reference proteome</keyword>
<reference evidence="3" key="1">
    <citation type="journal article" date="2019" name="Int. J. Syst. Evol. Microbiol.">
        <title>The Global Catalogue of Microorganisms (GCM) 10K type strain sequencing project: providing services to taxonomists for standard genome sequencing and annotation.</title>
        <authorList>
            <consortium name="The Broad Institute Genomics Platform"/>
            <consortium name="The Broad Institute Genome Sequencing Center for Infectious Disease"/>
            <person name="Wu L."/>
            <person name="Ma J."/>
        </authorList>
    </citation>
    <scope>NUCLEOTIDE SEQUENCE [LARGE SCALE GENOMIC DNA]</scope>
    <source>
        <strain evidence="3">KCTC 22814</strain>
    </source>
</reference>
<evidence type="ECO:0008006" key="4">
    <source>
        <dbReference type="Google" id="ProtNLM"/>
    </source>
</evidence>
<proteinExistence type="predicted"/>
<name>A0ABW6BK94_9SPHI</name>
<evidence type="ECO:0000313" key="2">
    <source>
        <dbReference type="EMBL" id="MFD2969140.1"/>
    </source>
</evidence>
<evidence type="ECO:0000256" key="1">
    <source>
        <dbReference type="SAM" id="Phobius"/>
    </source>
</evidence>
<organism evidence="2 3">
    <name type="scientific">Sphingobacterium bambusae</name>
    <dbReference type="NCBI Taxonomy" id="662858"/>
    <lineage>
        <taxon>Bacteria</taxon>
        <taxon>Pseudomonadati</taxon>
        <taxon>Bacteroidota</taxon>
        <taxon>Sphingobacteriia</taxon>
        <taxon>Sphingobacteriales</taxon>
        <taxon>Sphingobacteriaceae</taxon>
        <taxon>Sphingobacterium</taxon>
    </lineage>
</organism>
<keyword evidence="1" id="KW-1133">Transmembrane helix</keyword>
<sequence length="150" mass="15842">MTIIKNLLSAFAGSVALNVIHEVARKTCTNVPQINNVAEEAIQKSFSSIGAEEPTGKALYSYALAGDLVANTAYFTSIAGKTTKQTWIKGLIAGATAGLGAITLTSPMGLNDAPINRNRKTQILTVLYYVAGGLVSAGVSNYLRTRHKKI</sequence>
<comment type="caution">
    <text evidence="2">The sequence shown here is derived from an EMBL/GenBank/DDBJ whole genome shotgun (WGS) entry which is preliminary data.</text>
</comment>
<dbReference type="RefSeq" id="WP_320184628.1">
    <property type="nucleotide sequence ID" value="NZ_CP138332.1"/>
</dbReference>
<feature type="transmembrane region" description="Helical" evidence="1">
    <location>
        <begin position="122"/>
        <end position="143"/>
    </location>
</feature>
<dbReference type="EMBL" id="JBHUPB010000011">
    <property type="protein sequence ID" value="MFD2969140.1"/>
    <property type="molecule type" value="Genomic_DNA"/>
</dbReference>
<protein>
    <recommendedName>
        <fullName evidence="4">DUF4126 domain-containing protein</fullName>
    </recommendedName>
</protein>
<feature type="transmembrane region" description="Helical" evidence="1">
    <location>
        <begin position="91"/>
        <end position="110"/>
    </location>
</feature>